<dbReference type="AlphaFoldDB" id="A0A6C0HDW8"/>
<organism evidence="1">
    <name type="scientific">viral metagenome</name>
    <dbReference type="NCBI Taxonomy" id="1070528"/>
    <lineage>
        <taxon>unclassified sequences</taxon>
        <taxon>metagenomes</taxon>
        <taxon>organismal metagenomes</taxon>
    </lineage>
</organism>
<accession>A0A6C0HDW8</accession>
<sequence>MNVNLIILLAVLLSIPYFCRTDMEKVPLLVFLAILLIFMKAKETFAMYDVADIPEGNYMVETLKGKKLMSTAVTPILCDDFLFGNSALLPSKKEDGWRLKKVTKGVYMFFKPTIEECLYVGNSGELRAFAPIACPKQNLCGLEKLNYQGELDNQNDFRSYFRIVNADSGFYIISNHNDKYICINESGIGLVDKPTDNCIFKFNQF</sequence>
<dbReference type="EMBL" id="MN739934">
    <property type="protein sequence ID" value="QHT78580.1"/>
    <property type="molecule type" value="Genomic_DNA"/>
</dbReference>
<reference evidence="1" key="1">
    <citation type="journal article" date="2020" name="Nature">
        <title>Giant virus diversity and host interactions through global metagenomics.</title>
        <authorList>
            <person name="Schulz F."/>
            <person name="Roux S."/>
            <person name="Paez-Espino D."/>
            <person name="Jungbluth S."/>
            <person name="Walsh D.A."/>
            <person name="Denef V.J."/>
            <person name="McMahon K.D."/>
            <person name="Konstantinidis K.T."/>
            <person name="Eloe-Fadrosh E.A."/>
            <person name="Kyrpides N.C."/>
            <person name="Woyke T."/>
        </authorList>
    </citation>
    <scope>NUCLEOTIDE SEQUENCE</scope>
    <source>
        <strain evidence="1">GVMAG-M-3300023179-92</strain>
    </source>
</reference>
<proteinExistence type="predicted"/>
<name>A0A6C0HDW8_9ZZZZ</name>
<protein>
    <recommendedName>
        <fullName evidence="2">Fascin domain-containing protein</fullName>
    </recommendedName>
</protein>
<evidence type="ECO:0000313" key="1">
    <source>
        <dbReference type="EMBL" id="QHT78580.1"/>
    </source>
</evidence>
<evidence type="ECO:0008006" key="2">
    <source>
        <dbReference type="Google" id="ProtNLM"/>
    </source>
</evidence>